<dbReference type="Pfam" id="PF13540">
    <property type="entry name" value="RCC1_2"/>
    <property type="match status" value="2"/>
</dbReference>
<gene>
    <name evidence="3" type="ORF">UFOPK2169_00045</name>
</gene>
<organism evidence="3">
    <name type="scientific">freshwater metagenome</name>
    <dbReference type="NCBI Taxonomy" id="449393"/>
    <lineage>
        <taxon>unclassified sequences</taxon>
        <taxon>metagenomes</taxon>
        <taxon>ecological metagenomes</taxon>
    </lineage>
</organism>
<dbReference type="InterPro" id="IPR036116">
    <property type="entry name" value="FN3_sf"/>
</dbReference>
<dbReference type="PROSITE" id="PS50012">
    <property type="entry name" value="RCC1_3"/>
    <property type="match status" value="3"/>
</dbReference>
<dbReference type="InterPro" id="IPR009091">
    <property type="entry name" value="RCC1/BLIP-II"/>
</dbReference>
<keyword evidence="1" id="KW-0812">Transmembrane</keyword>
<dbReference type="PANTHER" id="PTHR45982:SF1">
    <property type="entry name" value="REGULATOR OF CHROMOSOME CONDENSATION"/>
    <property type="match status" value="1"/>
</dbReference>
<name>A0A6J6JUJ3_9ZZZZ</name>
<dbReference type="PANTHER" id="PTHR45982">
    <property type="entry name" value="REGULATOR OF CHROMOSOME CONDENSATION"/>
    <property type="match status" value="1"/>
</dbReference>
<accession>A0A6J6JUJ3</accession>
<dbReference type="PROSITE" id="PS50853">
    <property type="entry name" value="FN3"/>
    <property type="match status" value="1"/>
</dbReference>
<dbReference type="PRINTS" id="PR00633">
    <property type="entry name" value="RCCNDNSATION"/>
</dbReference>
<evidence type="ECO:0000256" key="1">
    <source>
        <dbReference type="SAM" id="Phobius"/>
    </source>
</evidence>
<dbReference type="SUPFAM" id="SSF50985">
    <property type="entry name" value="RCC1/BLIP-II"/>
    <property type="match status" value="2"/>
</dbReference>
<dbReference type="GO" id="GO:0005085">
    <property type="term" value="F:guanyl-nucleotide exchange factor activity"/>
    <property type="evidence" value="ECO:0007669"/>
    <property type="project" value="TreeGrafter"/>
</dbReference>
<feature type="domain" description="Fibronectin type-III" evidence="2">
    <location>
        <begin position="496"/>
        <end position="605"/>
    </location>
</feature>
<proteinExistence type="predicted"/>
<feature type="transmembrane region" description="Helical" evidence="1">
    <location>
        <begin position="7"/>
        <end position="27"/>
    </location>
</feature>
<dbReference type="SUPFAM" id="SSF49265">
    <property type="entry name" value="Fibronectin type III"/>
    <property type="match status" value="1"/>
</dbReference>
<dbReference type="Pfam" id="PF18676">
    <property type="entry name" value="MBG_2"/>
    <property type="match status" value="2"/>
</dbReference>
<dbReference type="InterPro" id="IPR003961">
    <property type="entry name" value="FN3_dom"/>
</dbReference>
<dbReference type="Gene3D" id="2.130.10.30">
    <property type="entry name" value="Regulator of chromosome condensation 1/beta-lactamase-inhibitor protein II"/>
    <property type="match status" value="2"/>
</dbReference>
<dbReference type="InterPro" id="IPR041286">
    <property type="entry name" value="MBG_2"/>
</dbReference>
<dbReference type="InterPro" id="IPR051553">
    <property type="entry name" value="Ran_GTPase-activating"/>
</dbReference>
<keyword evidence="1" id="KW-1133">Transmembrane helix</keyword>
<evidence type="ECO:0000313" key="3">
    <source>
        <dbReference type="EMBL" id="CAB4640716.1"/>
    </source>
</evidence>
<dbReference type="AlphaFoldDB" id="A0A6J6JUJ3"/>
<dbReference type="EMBL" id="CAEZWE010000001">
    <property type="protein sequence ID" value="CAB4640716.1"/>
    <property type="molecule type" value="Genomic_DNA"/>
</dbReference>
<keyword evidence="1" id="KW-0472">Membrane</keyword>
<dbReference type="InterPro" id="IPR000408">
    <property type="entry name" value="Reg_chr_condens"/>
</dbReference>
<evidence type="ECO:0000259" key="2">
    <source>
        <dbReference type="PROSITE" id="PS50853"/>
    </source>
</evidence>
<dbReference type="GO" id="GO:0005737">
    <property type="term" value="C:cytoplasm"/>
    <property type="evidence" value="ECO:0007669"/>
    <property type="project" value="TreeGrafter"/>
</dbReference>
<sequence>MSLKRVLRVVVVGKIFLAASVVMVPMIPESADAELGLPAAGNSQRIAALQKFSLGSHSTCVTRADAYPVCWGLDDNNSFGNGWRQTERGDSPSEMGGALPRTVATSSTGAFYRRATAVFSGGDQTCILDTDSILRCVGTALNGSLGRSDGLATAGAGYSFAFNDSNIVNPGTGRSVVDVAPGGSSPRAGSGGVFNCALLDNGSVKCWGTNTNGQLGLGDTNHRGDQTGEMGDALPAVDLGTGVTATAIAAGFNFACAIVGGGSVPSGSVKCWGANGDGQLGQGDANARGDGANEMGDSLPAVNIGAGRTAKMIVAGNTYVCVIRDNDSVVCWGANASHQLGRDGNSVTAPNDKIGDGANEMGNNLVAVNLGQGASLLGAGGSHVCALLVDSVSVKCWGANFSGQLGQGDTVNRGSSTAPMSSLAPVDLGLVGNETVAVVAAGGSHTCVYTSTEQVKCWGDNGRGQLGIGQATSVRIGDASGEMGVNLAAVDYAATSPSEVLNIVSTSTPTSVTFSWDAPSHSFGTITAYEASCGSRGSFGGTWNGTNTGWTSLALQRTVSVTSTSWGNVATEGLIECQIRARTISGATGEGLTMRAGRRAGTPLVVTASSHTVTVGASVPTITGTPSVNGVSRTGETCTTTYTPSSPAGSYPTTCSGGTASGYSVDYVAGVITAATPLTVTASSHALTAGATVPTITGTPSVNGVSRTGETCTTTYTPSSPAGTYPTTCSGGTASGYSITYVPGSITVATAPTTTTSTPAPATSGISVSGSTTSLVTPANQSALTATPGKAAALVNGVAVTPQIVTASNSAAAQADPTERTPEQVRELQQAATVIETRLDTIAGGDSGVSVVRTETGAVMTGIFSGTRVPVEDVVVVNAADTATLFAARDVRGNIIEVKPGAVLEVAPNGDVAVQAFGLRSGERVELVVMSTPTLLGNYTVDAKGTIKTTAKLPTTIGTGNHSLVVASPSVKASLGLKLVKSNATLPITGSTYSTDLTNWAVAVLLSGVYVMMATRSRRRSYHL</sequence>
<reference evidence="3" key="1">
    <citation type="submission" date="2020-05" db="EMBL/GenBank/DDBJ databases">
        <authorList>
            <person name="Chiriac C."/>
            <person name="Salcher M."/>
            <person name="Ghai R."/>
            <person name="Kavagutti S V."/>
        </authorList>
    </citation>
    <scope>NUCLEOTIDE SEQUENCE</scope>
</reference>
<protein>
    <submittedName>
        <fullName evidence="3">Unannotated protein</fullName>
    </submittedName>
</protein>